<protein>
    <recommendedName>
        <fullName evidence="4">Nitrogen permease regulator 2-like protein</fullName>
    </recommendedName>
</protein>
<evidence type="ECO:0000313" key="2">
    <source>
        <dbReference type="EMBL" id="RMX58716.1"/>
    </source>
</evidence>
<name>A0A3M6UYD9_POCDA</name>
<sequence>MDSSGDLECILFCEFHPIAGPKIVYQVPEEFISKEEFDCVAVYIIPKPELQSKLITVNALDHKFVGCPISIENAKYSRNALVFNVCFVLRPTVDTIRFEGVVKKLAGYMTSLELEYGLISQEETKTSLPSILSDIFVELNKNGKCTIQIDETNTIHLKCNVTSSTESYSVLDHQVPVFICNKDALTSSEWDITTQQILPYIDGFNHVQRIAGEADVEISLVRMCIQDMVYEQLFLFLFLMSMFEFDAKLSIEHFSIDQHKVVKLIPIFQASIYSNVYIPTPEINQLTHDKRLQEECLDYVGKKGKNGRTLPSFRDVFMLYCGLSPGATVRDLCTRYNPGNLRVDERRLIQFGMVTGIIRRLHKYPVQLTTPKTAALPKSHHRMRGRHRDSDANRLKLTAKWLDGNHSYDEICCKTGLTYQEVDDIVELDPHIVVIWK</sequence>
<accession>A0A3M6UYD9</accession>
<dbReference type="InterPro" id="IPR009348">
    <property type="entry name" value="NPR2-like"/>
</dbReference>
<dbReference type="GO" id="GO:1990130">
    <property type="term" value="C:GATOR1 complex"/>
    <property type="evidence" value="ECO:0007669"/>
    <property type="project" value="TreeGrafter"/>
</dbReference>
<dbReference type="EMBL" id="RCHS01000461">
    <property type="protein sequence ID" value="RMX58716.1"/>
    <property type="molecule type" value="Genomic_DNA"/>
</dbReference>
<reference evidence="2 3" key="1">
    <citation type="journal article" date="2018" name="Sci. Rep.">
        <title>Comparative analysis of the Pocillopora damicornis genome highlights role of immune system in coral evolution.</title>
        <authorList>
            <person name="Cunning R."/>
            <person name="Bay R.A."/>
            <person name="Gillette P."/>
            <person name="Baker A.C."/>
            <person name="Traylor-Knowles N."/>
        </authorList>
    </citation>
    <scope>NUCLEOTIDE SEQUENCE [LARGE SCALE GENOMIC DNA]</scope>
    <source>
        <strain evidence="2">RSMAS</strain>
        <tissue evidence="2">Whole animal</tissue>
    </source>
</reference>
<dbReference type="GO" id="GO:0034198">
    <property type="term" value="P:cellular response to amino acid starvation"/>
    <property type="evidence" value="ECO:0007669"/>
    <property type="project" value="TreeGrafter"/>
</dbReference>
<evidence type="ECO:0008006" key="4">
    <source>
        <dbReference type="Google" id="ProtNLM"/>
    </source>
</evidence>
<dbReference type="Proteomes" id="UP000275408">
    <property type="component" value="Unassembled WGS sequence"/>
</dbReference>
<dbReference type="OrthoDB" id="338854at2759"/>
<dbReference type="GO" id="GO:0005096">
    <property type="term" value="F:GTPase activator activity"/>
    <property type="evidence" value="ECO:0007669"/>
    <property type="project" value="TreeGrafter"/>
</dbReference>
<dbReference type="PANTHER" id="PTHR12991">
    <property type="entry name" value="NITROGEN PERMEASE REGULATOR 2/TUMOR SUPPRESSOR CANDIDATE 4"/>
    <property type="match status" value="1"/>
</dbReference>
<dbReference type="AlphaFoldDB" id="A0A3M6UYD9"/>
<dbReference type="GO" id="GO:0010508">
    <property type="term" value="P:positive regulation of autophagy"/>
    <property type="evidence" value="ECO:0007669"/>
    <property type="project" value="TreeGrafter"/>
</dbReference>
<comment type="caution">
    <text evidence="2">The sequence shown here is derived from an EMBL/GenBank/DDBJ whole genome shotgun (WGS) entry which is preliminary data.</text>
</comment>
<gene>
    <name evidence="2" type="ORF">pdam_00009529</name>
</gene>
<dbReference type="GO" id="GO:1904262">
    <property type="term" value="P:negative regulation of TORC1 signaling"/>
    <property type="evidence" value="ECO:0007669"/>
    <property type="project" value="TreeGrafter"/>
</dbReference>
<organism evidence="2 3">
    <name type="scientific">Pocillopora damicornis</name>
    <name type="common">Cauliflower coral</name>
    <name type="synonym">Millepora damicornis</name>
    <dbReference type="NCBI Taxonomy" id="46731"/>
    <lineage>
        <taxon>Eukaryota</taxon>
        <taxon>Metazoa</taxon>
        <taxon>Cnidaria</taxon>
        <taxon>Anthozoa</taxon>
        <taxon>Hexacorallia</taxon>
        <taxon>Scleractinia</taxon>
        <taxon>Astrocoeniina</taxon>
        <taxon>Pocilloporidae</taxon>
        <taxon>Pocillopora</taxon>
    </lineage>
</organism>
<dbReference type="PANTHER" id="PTHR12991:SF10">
    <property type="entry name" value="GATOR COMPLEX PROTEIN NPRL2"/>
    <property type="match status" value="1"/>
</dbReference>
<dbReference type="GO" id="GO:0005774">
    <property type="term" value="C:vacuolar membrane"/>
    <property type="evidence" value="ECO:0007669"/>
    <property type="project" value="TreeGrafter"/>
</dbReference>
<evidence type="ECO:0000313" key="3">
    <source>
        <dbReference type="Proteomes" id="UP000275408"/>
    </source>
</evidence>
<proteinExistence type="inferred from homology"/>
<comment type="similarity">
    <text evidence="1">Belongs to the NPR2 family.</text>
</comment>
<keyword evidence="3" id="KW-1185">Reference proteome</keyword>
<dbReference type="STRING" id="46731.A0A3M6UYD9"/>
<dbReference type="Pfam" id="PF06218">
    <property type="entry name" value="NPR2"/>
    <property type="match status" value="2"/>
</dbReference>
<evidence type="ECO:0000256" key="1">
    <source>
        <dbReference type="ARBA" id="ARBA00008433"/>
    </source>
</evidence>